<keyword evidence="4 7" id="KW-0547">Nucleotide-binding</keyword>
<evidence type="ECO:0000256" key="6">
    <source>
        <dbReference type="ARBA" id="ARBA00023027"/>
    </source>
</evidence>
<keyword evidence="5 7" id="KW-0067">ATP-binding</keyword>
<dbReference type="NCBIfam" id="TIGR00552">
    <property type="entry name" value="nadE"/>
    <property type="match status" value="1"/>
</dbReference>
<dbReference type="Pfam" id="PF02540">
    <property type="entry name" value="NAD_synthase"/>
    <property type="match status" value="1"/>
</dbReference>
<dbReference type="UniPathway" id="UPA00253">
    <property type="reaction ID" value="UER00334"/>
</dbReference>
<dbReference type="STRING" id="1123397.SAMN05660831_01238"/>
<feature type="domain" description="CN hydrolase" evidence="10">
    <location>
        <begin position="5"/>
        <end position="244"/>
    </location>
</feature>
<dbReference type="Gene3D" id="3.60.110.10">
    <property type="entry name" value="Carbon-nitrogen hydrolase"/>
    <property type="match status" value="1"/>
</dbReference>
<feature type="binding site" evidence="7">
    <location>
        <position position="511"/>
    </location>
    <ligand>
        <name>deamido-NAD(+)</name>
        <dbReference type="ChEBI" id="CHEBI:58437"/>
        <note>ligand shared between two neighboring subunits</note>
    </ligand>
</feature>
<feature type="binding site" evidence="7">
    <location>
        <position position="396"/>
    </location>
    <ligand>
        <name>ATP</name>
        <dbReference type="ChEBI" id="CHEBI:30616"/>
    </ligand>
</feature>
<comment type="caution">
    <text evidence="7">Lacks conserved residue(s) required for the propagation of feature annotation.</text>
</comment>
<dbReference type="PROSITE" id="PS50263">
    <property type="entry name" value="CN_HYDROLASE"/>
    <property type="match status" value="1"/>
</dbReference>
<evidence type="ECO:0000256" key="2">
    <source>
        <dbReference type="ARBA" id="ARBA00007145"/>
    </source>
</evidence>
<dbReference type="EC" id="6.3.5.1" evidence="7 8"/>
<dbReference type="GO" id="GO:0008795">
    <property type="term" value="F:NAD+ synthase activity"/>
    <property type="evidence" value="ECO:0007669"/>
    <property type="project" value="UniProtKB-UniRule"/>
</dbReference>
<dbReference type="InterPro" id="IPR003010">
    <property type="entry name" value="C-N_Hydrolase"/>
</dbReference>
<dbReference type="InterPro" id="IPR014729">
    <property type="entry name" value="Rossmann-like_a/b/a_fold"/>
</dbReference>
<feature type="binding site" evidence="7">
    <location>
        <begin position="289"/>
        <end position="296"/>
    </location>
    <ligand>
        <name>ATP</name>
        <dbReference type="ChEBI" id="CHEBI:30616"/>
    </ligand>
</feature>
<name>A0A1I1QR30_9GAMM</name>
<dbReference type="Gene3D" id="3.40.50.620">
    <property type="entry name" value="HUPs"/>
    <property type="match status" value="1"/>
</dbReference>
<feature type="binding site" evidence="7">
    <location>
        <position position="372"/>
    </location>
    <ligand>
        <name>deamido-NAD(+)</name>
        <dbReference type="ChEBI" id="CHEBI:58437"/>
        <note>ligand shared between two neighboring subunits</note>
    </ligand>
</feature>
<evidence type="ECO:0000256" key="1">
    <source>
        <dbReference type="ARBA" id="ARBA00005188"/>
    </source>
</evidence>
<evidence type="ECO:0000256" key="7">
    <source>
        <dbReference type="HAMAP-Rule" id="MF_02090"/>
    </source>
</evidence>
<feature type="binding site" evidence="7">
    <location>
        <position position="118"/>
    </location>
    <ligand>
        <name>L-glutamine</name>
        <dbReference type="ChEBI" id="CHEBI:58359"/>
    </ligand>
</feature>
<feature type="binding site" evidence="7">
    <location>
        <position position="180"/>
    </location>
    <ligand>
        <name>L-glutamine</name>
        <dbReference type="ChEBI" id="CHEBI:58359"/>
    </ligand>
</feature>
<dbReference type="OrthoDB" id="9760188at2"/>
<dbReference type="FunFam" id="3.40.50.620:FF:000106">
    <property type="entry name" value="Glutamine-dependent NAD(+) synthetase"/>
    <property type="match status" value="1"/>
</dbReference>
<comment type="catalytic activity">
    <reaction evidence="7 8">
        <text>deamido-NAD(+) + L-glutamine + ATP + H2O = L-glutamate + AMP + diphosphate + NAD(+) + H(+)</text>
        <dbReference type="Rhea" id="RHEA:24384"/>
        <dbReference type="ChEBI" id="CHEBI:15377"/>
        <dbReference type="ChEBI" id="CHEBI:15378"/>
        <dbReference type="ChEBI" id="CHEBI:29985"/>
        <dbReference type="ChEBI" id="CHEBI:30616"/>
        <dbReference type="ChEBI" id="CHEBI:33019"/>
        <dbReference type="ChEBI" id="CHEBI:57540"/>
        <dbReference type="ChEBI" id="CHEBI:58359"/>
        <dbReference type="ChEBI" id="CHEBI:58437"/>
        <dbReference type="ChEBI" id="CHEBI:456215"/>
        <dbReference type="EC" id="6.3.5.1"/>
    </reaction>
</comment>
<dbReference type="Proteomes" id="UP000198611">
    <property type="component" value="Unassembled WGS sequence"/>
</dbReference>
<dbReference type="Pfam" id="PF00795">
    <property type="entry name" value="CN_hydrolase"/>
    <property type="match status" value="1"/>
</dbReference>
<evidence type="ECO:0000313" key="11">
    <source>
        <dbReference type="EMBL" id="SFD24462.1"/>
    </source>
</evidence>
<dbReference type="GO" id="GO:0004359">
    <property type="term" value="F:glutaminase activity"/>
    <property type="evidence" value="ECO:0007669"/>
    <property type="project" value="InterPro"/>
</dbReference>
<keyword evidence="12" id="KW-1185">Reference proteome</keyword>
<dbReference type="EMBL" id="FOMJ01000003">
    <property type="protein sequence ID" value="SFD24462.1"/>
    <property type="molecule type" value="Genomic_DNA"/>
</dbReference>
<dbReference type="AlphaFoldDB" id="A0A1I1QR30"/>
<dbReference type="GO" id="GO:0009435">
    <property type="term" value="P:NAD+ biosynthetic process"/>
    <property type="evidence" value="ECO:0007669"/>
    <property type="project" value="UniProtKB-UniRule"/>
</dbReference>
<feature type="binding site" evidence="7">
    <location>
        <position position="174"/>
    </location>
    <ligand>
        <name>L-glutamine</name>
        <dbReference type="ChEBI" id="CHEBI:58359"/>
    </ligand>
</feature>
<dbReference type="GO" id="GO:0005737">
    <property type="term" value="C:cytoplasm"/>
    <property type="evidence" value="ECO:0007669"/>
    <property type="project" value="InterPro"/>
</dbReference>
<dbReference type="InterPro" id="IPR022310">
    <property type="entry name" value="NAD/GMP_synthase"/>
</dbReference>
<dbReference type="InterPro" id="IPR014445">
    <property type="entry name" value="Gln-dep_NAD_synthase"/>
</dbReference>
<dbReference type="HAMAP" id="MF_02090">
    <property type="entry name" value="NadE_glutamine_dep"/>
    <property type="match status" value="1"/>
</dbReference>
<evidence type="ECO:0000313" key="12">
    <source>
        <dbReference type="Proteomes" id="UP000198611"/>
    </source>
</evidence>
<feature type="active site" description="For glutaminase activity" evidence="7">
    <location>
        <position position="112"/>
    </location>
</feature>
<comment type="similarity">
    <text evidence="9">Belongs to the NAD synthetase family.</text>
</comment>
<gene>
    <name evidence="7" type="primary">nadE</name>
    <name evidence="11" type="ORF">SAMN05660831_01238</name>
</gene>
<comment type="function">
    <text evidence="7">Catalyzes the ATP-dependent amidation of deamido-NAD to form NAD. Uses L-glutamine as a nitrogen source.</text>
</comment>
<dbReference type="NCBIfam" id="NF010588">
    <property type="entry name" value="PRK13981.1"/>
    <property type="match status" value="1"/>
</dbReference>
<keyword evidence="6 7" id="KW-0520">NAD</keyword>
<evidence type="ECO:0000256" key="5">
    <source>
        <dbReference type="ARBA" id="ARBA00022840"/>
    </source>
</evidence>
<protein>
    <recommendedName>
        <fullName evidence="7 8">Glutamine-dependent NAD(+) synthetase</fullName>
        <ecNumber evidence="7 8">6.3.5.1</ecNumber>
    </recommendedName>
    <alternativeName>
        <fullName evidence="7 8">NAD(+) synthase [glutamine-hydrolyzing]</fullName>
    </alternativeName>
</protein>
<dbReference type="GO" id="GO:0005524">
    <property type="term" value="F:ATP binding"/>
    <property type="evidence" value="ECO:0007669"/>
    <property type="project" value="UniProtKB-UniRule"/>
</dbReference>
<sequence>MSDGLTVAIAQLDPLVGDVAGNAEAVIAAAARAREELDAELLLCPELVLSGYPPDDLLLHPELERQCRAAVERIAAAAGIDIVLGTPWRDERGLHNAALHLRDGGVAALYAKRELPNYSVFDEKRYFRPGEAPCVVEVAGCRLGLVVCEDVWVPGPVESAAEAGAEAVLVLNASPFHAERGAEREASVGERAAVAGVPLLYANLVGGQDELVFDGASFAVDGAGRVTQRAPAFENGLHRVRLARTDEGLQPESGPASAPATGESAVYRALVLGVSDYIAKNGFPGAVVGLSGGIDSALTLAVAVDALGPERVTAVMMPSPYTRPMSLEDAAAEAESLGVEYHTLPIEGIQGGFLEALAGPFAGTEPGVTEENIQARIRGTLLMALSNKTGRMVLTTGNKSEMAVGYATLYGDMAGGLAVLKDVPKTTVYALADYRNGLGPVIPQRVLDRPPSAELAPDQEDSDSLPPYPELDAILALYVEADEPVAAIIERGYDAATVHRVARLVDRNEYKRRQAPPGIRVSRRAFGRDRRYPITSGCRHDAPEA</sequence>
<dbReference type="InterPro" id="IPR003694">
    <property type="entry name" value="NAD_synthase"/>
</dbReference>
<dbReference type="PANTHER" id="PTHR23090">
    <property type="entry name" value="NH 3 /GLUTAMINE-DEPENDENT NAD + SYNTHETASE"/>
    <property type="match status" value="1"/>
</dbReference>
<keyword evidence="3 7" id="KW-0436">Ligase</keyword>
<evidence type="ECO:0000259" key="10">
    <source>
        <dbReference type="PROSITE" id="PS50263"/>
    </source>
</evidence>
<comment type="pathway">
    <text evidence="1 7 8">Cofactor biosynthesis; NAD(+) biosynthesis; NAD(+) from deamido-NAD(+) (L-Gln route): step 1/1.</text>
</comment>
<dbReference type="PANTHER" id="PTHR23090:SF9">
    <property type="entry name" value="GLUTAMINE-DEPENDENT NAD(+) SYNTHETASE"/>
    <property type="match status" value="1"/>
</dbReference>
<feature type="binding site" evidence="7">
    <location>
        <position position="401"/>
    </location>
    <ligand>
        <name>deamido-NAD(+)</name>
        <dbReference type="ChEBI" id="CHEBI:58437"/>
        <note>ligand shared between two neighboring subunits</note>
    </ligand>
</feature>
<feature type="active site" description="Nucleophile; for glutaminase activity" evidence="7">
    <location>
        <position position="148"/>
    </location>
</feature>
<evidence type="ECO:0000256" key="9">
    <source>
        <dbReference type="RuleBase" id="RU003811"/>
    </source>
</evidence>
<reference evidence="11 12" key="1">
    <citation type="submission" date="2016-10" db="EMBL/GenBank/DDBJ databases">
        <authorList>
            <person name="de Groot N.N."/>
        </authorList>
    </citation>
    <scope>NUCLEOTIDE SEQUENCE [LARGE SCALE GENOMIC DNA]</scope>
    <source>
        <strain evidence="11 12">HL3</strain>
    </source>
</reference>
<feature type="active site" description="Proton acceptor; for glutaminase activity" evidence="7">
    <location>
        <position position="46"/>
    </location>
</feature>
<proteinExistence type="inferred from homology"/>
<comment type="similarity">
    <text evidence="2 7 8">In the C-terminal section; belongs to the NAD synthetase family.</text>
</comment>
<dbReference type="GO" id="GO:0003952">
    <property type="term" value="F:NAD+ synthase (glutamine-hydrolyzing) activity"/>
    <property type="evidence" value="ECO:0007669"/>
    <property type="project" value="UniProtKB-UniRule"/>
</dbReference>
<dbReference type="PIRSF" id="PIRSF006630">
    <property type="entry name" value="NADS_GAT"/>
    <property type="match status" value="1"/>
</dbReference>
<dbReference type="InterPro" id="IPR036526">
    <property type="entry name" value="C-N_Hydrolase_sf"/>
</dbReference>
<dbReference type="SUPFAM" id="SSF52402">
    <property type="entry name" value="Adenine nucleotide alpha hydrolases-like"/>
    <property type="match status" value="1"/>
</dbReference>
<evidence type="ECO:0000256" key="4">
    <source>
        <dbReference type="ARBA" id="ARBA00022741"/>
    </source>
</evidence>
<organism evidence="11 12">
    <name type="scientific">Thiohalospira halophila DSM 15071</name>
    <dbReference type="NCBI Taxonomy" id="1123397"/>
    <lineage>
        <taxon>Bacteria</taxon>
        <taxon>Pseudomonadati</taxon>
        <taxon>Pseudomonadota</taxon>
        <taxon>Gammaproteobacteria</taxon>
        <taxon>Thiohalospirales</taxon>
        <taxon>Thiohalospiraceae</taxon>
        <taxon>Thiohalospira</taxon>
    </lineage>
</organism>
<evidence type="ECO:0000256" key="8">
    <source>
        <dbReference type="PIRNR" id="PIRNR006630"/>
    </source>
</evidence>
<dbReference type="SUPFAM" id="SSF56317">
    <property type="entry name" value="Carbon-nitrogen hydrolase"/>
    <property type="match status" value="1"/>
</dbReference>
<accession>A0A1I1QR30</accession>
<dbReference type="RefSeq" id="WP_093427896.1">
    <property type="nucleotide sequence ID" value="NZ_FOMJ01000003.1"/>
</dbReference>
<dbReference type="CDD" id="cd07570">
    <property type="entry name" value="GAT_Gln-NAD-synth"/>
    <property type="match status" value="1"/>
</dbReference>
<dbReference type="CDD" id="cd00553">
    <property type="entry name" value="NAD_synthase"/>
    <property type="match status" value="1"/>
</dbReference>
<evidence type="ECO:0000256" key="3">
    <source>
        <dbReference type="ARBA" id="ARBA00022598"/>
    </source>
</evidence>